<evidence type="ECO:0000313" key="7">
    <source>
        <dbReference type="EMBL" id="QHT78841.1"/>
    </source>
</evidence>
<accession>A0A6C0HDY8</accession>
<proteinExistence type="inferred from homology"/>
<keyword evidence="5" id="KW-0812">Transmembrane</keyword>
<dbReference type="Pfam" id="PF13450">
    <property type="entry name" value="NAD_binding_8"/>
    <property type="match status" value="1"/>
</dbReference>
<evidence type="ECO:0000259" key="6">
    <source>
        <dbReference type="PROSITE" id="PS50255"/>
    </source>
</evidence>
<dbReference type="InterPro" id="IPR050668">
    <property type="entry name" value="Cytochrome_b5"/>
</dbReference>
<dbReference type="InterPro" id="IPR036188">
    <property type="entry name" value="FAD/NAD-bd_sf"/>
</dbReference>
<dbReference type="AlphaFoldDB" id="A0A6C0HDY8"/>
<dbReference type="PANTHER" id="PTHR19359:SF14">
    <property type="entry name" value="CYTOCHROME B5 A"/>
    <property type="match status" value="1"/>
</dbReference>
<dbReference type="SMART" id="SM01117">
    <property type="entry name" value="Cyt-b5"/>
    <property type="match status" value="1"/>
</dbReference>
<dbReference type="PROSITE" id="PS50255">
    <property type="entry name" value="CYTOCHROME_B5_2"/>
    <property type="match status" value="1"/>
</dbReference>
<dbReference type="PANTHER" id="PTHR19359">
    <property type="entry name" value="CYTOCHROME B5"/>
    <property type="match status" value="1"/>
</dbReference>
<keyword evidence="3" id="KW-0408">Iron</keyword>
<name>A0A6C0HDY8_9ZZZZ</name>
<dbReference type="EMBL" id="MN739941">
    <property type="protein sequence ID" value="QHT78841.1"/>
    <property type="molecule type" value="Genomic_DNA"/>
</dbReference>
<dbReference type="PROSITE" id="PS00191">
    <property type="entry name" value="CYTOCHROME_B5_1"/>
    <property type="match status" value="1"/>
</dbReference>
<dbReference type="GO" id="GO:0046872">
    <property type="term" value="F:metal ion binding"/>
    <property type="evidence" value="ECO:0007669"/>
    <property type="project" value="UniProtKB-KW"/>
</dbReference>
<keyword evidence="5" id="KW-1133">Transmembrane helix</keyword>
<protein>
    <recommendedName>
        <fullName evidence="6">Cytochrome b5 heme-binding domain-containing protein</fullName>
    </recommendedName>
</protein>
<dbReference type="InterPro" id="IPR036400">
    <property type="entry name" value="Cyt_B5-like_heme/steroid_sf"/>
</dbReference>
<sequence length="622" mass="72157">MSTVSIFGAGIAGLTIAHELVEKGFKVNIYELTDSIGGMAKSIRVPSNKVPTEHSWRGYWPFYKNCFNILKRIPAININKENFSQSYSIEEISKHNTRDDLWVYYKNKVYDVTKFVDEHPGGYIILKAGGKNLEEVWKENGVSWHMTNKIVEDELNKYQIGTLNQIQGLDKESFSNFTAFDNLSNQLVNIMLLQNNITDINKQINVSPQDYPYLTYLFLSVICSDKRRNEMFETPFLPLIKDKVTKETYDYLTYFVCSTGLGINITLTSLAHFGLFINFQFMFASPFHPNVRVMNQPTSEAWFIFWQKYLENKGVNFIFNTKLNKIIHNNQKVIKCIINNQEIISDEYCFCLNPYDMIDVLKESNLPKLYEQHLYLKTIDNQIGFVIAFNKKINVQPNKNGMVSIDSPYNIAFYSQDKVWGKNVFLGNGVKSLWSGTCILPINNGSLYGKPATQLTREQCIEEIIHQLFECQQLQEIVKTFNDGLILSKDLVLFATLYDDWQWDGKELEAKHKKWVNTYFNEQFRPYSKTELSNMYIGGAHCKTSINIWTMESAVESGKIVSNDILTKYNLPLCYKYTQHNNLLIVFIQKLDNILYAMHLPNIIKTMIFIALVKLALKYFKK</sequence>
<keyword evidence="5" id="KW-0472">Membrane</keyword>
<feature type="domain" description="Cytochrome b5 heme-binding" evidence="6">
    <location>
        <begin position="84"/>
        <end position="164"/>
    </location>
</feature>
<evidence type="ECO:0000256" key="3">
    <source>
        <dbReference type="ARBA" id="ARBA00023004"/>
    </source>
</evidence>
<dbReference type="SUPFAM" id="SSF51905">
    <property type="entry name" value="FAD/NAD(P)-binding domain"/>
    <property type="match status" value="1"/>
</dbReference>
<evidence type="ECO:0000256" key="1">
    <source>
        <dbReference type="ARBA" id="ARBA00022617"/>
    </source>
</evidence>
<evidence type="ECO:0000256" key="4">
    <source>
        <dbReference type="ARBA" id="ARBA00038168"/>
    </source>
</evidence>
<dbReference type="Gene3D" id="3.10.120.10">
    <property type="entry name" value="Cytochrome b5-like heme/steroid binding domain"/>
    <property type="match status" value="1"/>
</dbReference>
<dbReference type="Gene3D" id="3.50.50.60">
    <property type="entry name" value="FAD/NAD(P)-binding domain"/>
    <property type="match status" value="1"/>
</dbReference>
<dbReference type="InterPro" id="IPR018506">
    <property type="entry name" value="Cyt_B5_heme-BS"/>
</dbReference>
<keyword evidence="2" id="KW-0479">Metal-binding</keyword>
<organism evidence="7">
    <name type="scientific">viral metagenome</name>
    <dbReference type="NCBI Taxonomy" id="1070528"/>
    <lineage>
        <taxon>unclassified sequences</taxon>
        <taxon>metagenomes</taxon>
        <taxon>organismal metagenomes</taxon>
    </lineage>
</organism>
<reference evidence="7" key="1">
    <citation type="journal article" date="2020" name="Nature">
        <title>Giant virus diversity and host interactions through global metagenomics.</title>
        <authorList>
            <person name="Schulz F."/>
            <person name="Roux S."/>
            <person name="Paez-Espino D."/>
            <person name="Jungbluth S."/>
            <person name="Walsh D.A."/>
            <person name="Denef V.J."/>
            <person name="McMahon K.D."/>
            <person name="Konstantinidis K.T."/>
            <person name="Eloe-Fadrosh E.A."/>
            <person name="Kyrpides N.C."/>
            <person name="Woyke T."/>
        </authorList>
    </citation>
    <scope>NUCLEOTIDE SEQUENCE</scope>
    <source>
        <strain evidence="7">GVMAG-M-3300023179-92</strain>
    </source>
</reference>
<feature type="transmembrane region" description="Helical" evidence="5">
    <location>
        <begin position="594"/>
        <end position="617"/>
    </location>
</feature>
<dbReference type="InterPro" id="IPR001199">
    <property type="entry name" value="Cyt_B5-like_heme/steroid-bd"/>
</dbReference>
<dbReference type="FunFam" id="3.10.120.10:FF:000007">
    <property type="entry name" value="Sulfite oxidase, mitochondrial"/>
    <property type="match status" value="1"/>
</dbReference>
<keyword evidence="1" id="KW-0349">Heme</keyword>
<dbReference type="GO" id="GO:0016020">
    <property type="term" value="C:membrane"/>
    <property type="evidence" value="ECO:0007669"/>
    <property type="project" value="TreeGrafter"/>
</dbReference>
<dbReference type="GO" id="GO:0020037">
    <property type="term" value="F:heme binding"/>
    <property type="evidence" value="ECO:0007669"/>
    <property type="project" value="InterPro"/>
</dbReference>
<evidence type="ECO:0000256" key="2">
    <source>
        <dbReference type="ARBA" id="ARBA00022723"/>
    </source>
</evidence>
<dbReference type="Pfam" id="PF00173">
    <property type="entry name" value="Cyt-b5"/>
    <property type="match status" value="1"/>
</dbReference>
<comment type="similarity">
    <text evidence="4">Belongs to the cytochrome b5 family.</text>
</comment>
<evidence type="ECO:0000256" key="5">
    <source>
        <dbReference type="SAM" id="Phobius"/>
    </source>
</evidence>